<evidence type="ECO:0000313" key="3">
    <source>
        <dbReference type="Proteomes" id="UP000001261"/>
    </source>
</evidence>
<dbReference type="OrthoDB" id="4235135at2759"/>
<dbReference type="AlphaFoldDB" id="A0A0E1RXJ6"/>
<reference evidence="3" key="1">
    <citation type="journal article" date="2009" name="Genome Res.">
        <title>Comparative genomic analyses of the human fungal pathogens Coccidioides and their relatives.</title>
        <authorList>
            <person name="Sharpton T.J."/>
            <person name="Stajich J.E."/>
            <person name="Rounsley S.D."/>
            <person name="Gardner M.J."/>
            <person name="Wortman J.R."/>
            <person name="Jordar V.S."/>
            <person name="Maiti R."/>
            <person name="Kodira C.D."/>
            <person name="Neafsey D.E."/>
            <person name="Zeng Q."/>
            <person name="Hung C.-Y."/>
            <person name="McMahan C."/>
            <person name="Muszewska A."/>
            <person name="Grynberg M."/>
            <person name="Mandel M.A."/>
            <person name="Kellner E.M."/>
            <person name="Barker B.M."/>
            <person name="Galgiani J.N."/>
            <person name="Orbach M.J."/>
            <person name="Kirkland T.N."/>
            <person name="Cole G.T."/>
            <person name="Henn M.R."/>
            <person name="Birren B.W."/>
            <person name="Taylor J.W."/>
        </authorList>
    </citation>
    <scope>NUCLEOTIDE SEQUENCE [LARGE SCALE GENOMIC DNA]</scope>
    <source>
        <strain evidence="3">RS</strain>
    </source>
</reference>
<dbReference type="RefSeq" id="XP_001245658.1">
    <property type="nucleotide sequence ID" value="XM_001245657.2"/>
</dbReference>
<accession>A0A0E1RXJ6</accession>
<keyword evidence="3" id="KW-1185">Reference proteome</keyword>
<dbReference type="SUPFAM" id="SSF75011">
    <property type="entry name" value="3-carboxy-cis,cis-mucoante lactonizing enzyme"/>
    <property type="match status" value="1"/>
</dbReference>
<dbReference type="EMBL" id="GG704914">
    <property type="protein sequence ID" value="EAS34075.1"/>
    <property type="molecule type" value="Genomic_DNA"/>
</dbReference>
<dbReference type="InterPro" id="IPR045383">
    <property type="entry name" value="DUF6528"/>
</dbReference>
<keyword evidence="1" id="KW-0732">Signal</keyword>
<sequence length="328" mass="37067">MVKSWYIYFLAALHFFAAVLAHPIEERAANYHVAVVDQNSKTVRVFPRNSKKWNKDAIFWSFTADTGFFNRKWNNLSGVKIRKVAKHGWIALVTASGGKAGIVNITKEKRKVGLDDVMWQATPGDNPHSIEIVPKNGAIVVASSKPGKLSLYVPTSKDVSDYSKIRHAKDYSLPGAHGVLWDPNGGKSVAAGNLWVLGDDFLYKYKVTGSYKNTRLKRVAKYGLPKKGLGHDLQPDYSNKKTLLLTDSYAAYAFNTSTGKFKILKNMRRLKSLVRHRNGEYMWVRGYKDKGEMGPYVRWGSSVGNQKDARGWSDARFYKARIYDPDYE</sequence>
<dbReference type="KEGG" id="cim:CIMG_05099"/>
<reference evidence="3" key="2">
    <citation type="journal article" date="2010" name="Genome Res.">
        <title>Population genomic sequencing of Coccidioides fungi reveals recent hybridization and transposon control.</title>
        <authorList>
            <person name="Neafsey D.E."/>
            <person name="Barker B.M."/>
            <person name="Sharpton T.J."/>
            <person name="Stajich J.E."/>
            <person name="Park D.J."/>
            <person name="Whiston E."/>
            <person name="Hung C.-Y."/>
            <person name="McMahan C."/>
            <person name="White J."/>
            <person name="Sykes S."/>
            <person name="Heiman D."/>
            <person name="Young S."/>
            <person name="Zeng Q."/>
            <person name="Abouelleil A."/>
            <person name="Aftuck L."/>
            <person name="Bessette D."/>
            <person name="Brown A."/>
            <person name="FitzGerald M."/>
            <person name="Lui A."/>
            <person name="Macdonald J.P."/>
            <person name="Priest M."/>
            <person name="Orbach M.J."/>
            <person name="Galgiani J.N."/>
            <person name="Kirkland T.N."/>
            <person name="Cole G.T."/>
            <person name="Birren B.W."/>
            <person name="Henn M.R."/>
            <person name="Taylor J.W."/>
            <person name="Rounsley S.D."/>
        </authorList>
    </citation>
    <scope>GENOME REANNOTATION</scope>
    <source>
        <strain evidence="3">RS</strain>
    </source>
</reference>
<feature type="signal peptide" evidence="1">
    <location>
        <begin position="1"/>
        <end position="21"/>
    </location>
</feature>
<dbReference type="Pfam" id="PF20138">
    <property type="entry name" value="DUF6528"/>
    <property type="match status" value="1"/>
</dbReference>
<gene>
    <name evidence="2" type="ORF">CIMG_05099</name>
</gene>
<protein>
    <submittedName>
        <fullName evidence="2">Uncharacterized protein</fullName>
    </submittedName>
</protein>
<proteinExistence type="predicted"/>
<dbReference type="InParanoid" id="A0A0E1RXJ6"/>
<evidence type="ECO:0000256" key="1">
    <source>
        <dbReference type="SAM" id="SignalP"/>
    </source>
</evidence>
<dbReference type="Proteomes" id="UP000001261">
    <property type="component" value="Unassembled WGS sequence"/>
</dbReference>
<feature type="chain" id="PRO_5002385612" evidence="1">
    <location>
        <begin position="22"/>
        <end position="328"/>
    </location>
</feature>
<dbReference type="GeneID" id="4563943"/>
<organism evidence="2 3">
    <name type="scientific">Coccidioides immitis (strain RS)</name>
    <name type="common">Valley fever fungus</name>
    <dbReference type="NCBI Taxonomy" id="246410"/>
    <lineage>
        <taxon>Eukaryota</taxon>
        <taxon>Fungi</taxon>
        <taxon>Dikarya</taxon>
        <taxon>Ascomycota</taxon>
        <taxon>Pezizomycotina</taxon>
        <taxon>Eurotiomycetes</taxon>
        <taxon>Eurotiomycetidae</taxon>
        <taxon>Onygenales</taxon>
        <taxon>Onygenaceae</taxon>
        <taxon>Coccidioides</taxon>
    </lineage>
</organism>
<name>A0A0E1RXJ6_COCIM</name>
<dbReference type="OMA" id="NGEYMWV"/>
<evidence type="ECO:0000313" key="2">
    <source>
        <dbReference type="EMBL" id="EAS34075.1"/>
    </source>
</evidence>
<dbReference type="VEuPathDB" id="FungiDB:CIMG_05099"/>